<sequence>MADIMLVDGYNVLGAWPELAAVKEESLEHARAKLMDILASYGAYKDYRVVIVFDAHAVSGTASRSETLPGGAEVVFTAEGETADSYIERLTYQLVRSGQGVYVVTSDRDQQFAVLGSGAWRISARELRLSVLAAEKEVRAGYTEADRQHRRQELGGRVDEEVRKRLDALRRGL</sequence>
<accession>A0ABU3P114</accession>
<dbReference type="Proteomes" id="UP001254848">
    <property type="component" value="Unassembled WGS sequence"/>
</dbReference>
<dbReference type="PANTHER" id="PTHR34547">
    <property type="entry name" value="YACP-LIKE NYN DOMAIN PROTEIN"/>
    <property type="match status" value="1"/>
</dbReference>
<keyword evidence="2" id="KW-1185">Reference proteome</keyword>
<dbReference type="EMBL" id="JAUOZS010000001">
    <property type="protein sequence ID" value="MDT8902720.1"/>
    <property type="molecule type" value="Genomic_DNA"/>
</dbReference>
<gene>
    <name evidence="1" type="ORF">Q4T40_15860</name>
</gene>
<dbReference type="Pfam" id="PF05991">
    <property type="entry name" value="NYN_YacP"/>
    <property type="match status" value="1"/>
</dbReference>
<dbReference type="RefSeq" id="WP_413781195.1">
    <property type="nucleotide sequence ID" value="NZ_JAUOZS010000001.1"/>
</dbReference>
<organism evidence="1 2">
    <name type="scientific">Anaeroselena agilis</name>
    <dbReference type="NCBI Taxonomy" id="3063788"/>
    <lineage>
        <taxon>Bacteria</taxon>
        <taxon>Bacillati</taxon>
        <taxon>Bacillota</taxon>
        <taxon>Negativicutes</taxon>
        <taxon>Acetonemataceae</taxon>
        <taxon>Anaeroselena</taxon>
    </lineage>
</organism>
<evidence type="ECO:0000313" key="1">
    <source>
        <dbReference type="EMBL" id="MDT8902720.1"/>
    </source>
</evidence>
<evidence type="ECO:0000313" key="2">
    <source>
        <dbReference type="Proteomes" id="UP001254848"/>
    </source>
</evidence>
<name>A0ABU3P114_9FIRM</name>
<proteinExistence type="predicted"/>
<dbReference type="CDD" id="cd10912">
    <property type="entry name" value="PIN_YacP-like"/>
    <property type="match status" value="1"/>
</dbReference>
<dbReference type="PANTHER" id="PTHR34547:SF1">
    <property type="entry name" value="YACP-LIKE NYN DOMAIN PROTEIN"/>
    <property type="match status" value="1"/>
</dbReference>
<comment type="caution">
    <text evidence="1">The sequence shown here is derived from an EMBL/GenBank/DDBJ whole genome shotgun (WGS) entry which is preliminary data.</text>
</comment>
<dbReference type="InterPro" id="IPR010298">
    <property type="entry name" value="YacP-like"/>
</dbReference>
<reference evidence="1 2" key="1">
    <citation type="submission" date="2023-07" db="EMBL/GenBank/DDBJ databases">
        <title>The novel representative of Negativicutes class, Anaeroselena agilis gen. nov. sp. nov.</title>
        <authorList>
            <person name="Prokofeva M.I."/>
            <person name="Elcheninov A.G."/>
            <person name="Klyukina A."/>
            <person name="Kublanov I.V."/>
            <person name="Frolov E.N."/>
            <person name="Podosokorskaya O.A."/>
        </authorList>
    </citation>
    <scope>NUCLEOTIDE SEQUENCE [LARGE SCALE GENOMIC DNA]</scope>
    <source>
        <strain evidence="1 2">4137-cl</strain>
    </source>
</reference>
<protein>
    <submittedName>
        <fullName evidence="1">NYN domain-containing protein</fullName>
    </submittedName>
</protein>